<accession>A0A8B8ARL1</accession>
<evidence type="ECO:0000256" key="10">
    <source>
        <dbReference type="ARBA" id="ARBA00023180"/>
    </source>
</evidence>
<evidence type="ECO:0000256" key="7">
    <source>
        <dbReference type="ARBA" id="ARBA00022989"/>
    </source>
</evidence>
<evidence type="ECO:0000256" key="2">
    <source>
        <dbReference type="ARBA" id="ARBA00009634"/>
    </source>
</evidence>
<evidence type="ECO:0000259" key="13">
    <source>
        <dbReference type="PROSITE" id="PS50104"/>
    </source>
</evidence>
<keyword evidence="4 11" id="KW-0812">Transmembrane</keyword>
<dbReference type="PANTHER" id="PTHR24365:SF541">
    <property type="entry name" value="PROTEIN TOLL-RELATED"/>
    <property type="match status" value="1"/>
</dbReference>
<feature type="transmembrane region" description="Helical" evidence="11">
    <location>
        <begin position="640"/>
        <end position="661"/>
    </location>
</feature>
<protein>
    <submittedName>
        <fullName evidence="15">Toll-like receptor 4</fullName>
    </submittedName>
</protein>
<evidence type="ECO:0000256" key="6">
    <source>
        <dbReference type="ARBA" id="ARBA00022737"/>
    </source>
</evidence>
<dbReference type="InterPro" id="IPR035897">
    <property type="entry name" value="Toll_tir_struct_dom_sf"/>
</dbReference>
<gene>
    <name evidence="15" type="primary">LOC111104185</name>
</gene>
<dbReference type="Pfam" id="PF01582">
    <property type="entry name" value="TIR"/>
    <property type="match status" value="1"/>
</dbReference>
<dbReference type="PANTHER" id="PTHR24365">
    <property type="entry name" value="TOLL-LIKE RECEPTOR"/>
    <property type="match status" value="1"/>
</dbReference>
<keyword evidence="8 11" id="KW-0472">Membrane</keyword>
<dbReference type="GO" id="GO:0005886">
    <property type="term" value="C:plasma membrane"/>
    <property type="evidence" value="ECO:0007669"/>
    <property type="project" value="TreeGrafter"/>
</dbReference>
<dbReference type="OrthoDB" id="6105302at2759"/>
<keyword evidence="3" id="KW-0433">Leucine-rich repeat</keyword>
<feature type="signal peptide" evidence="12">
    <location>
        <begin position="1"/>
        <end position="28"/>
    </location>
</feature>
<dbReference type="GO" id="GO:0007165">
    <property type="term" value="P:signal transduction"/>
    <property type="evidence" value="ECO:0007669"/>
    <property type="project" value="InterPro"/>
</dbReference>
<reference evidence="15" key="1">
    <citation type="submission" date="2025-08" db="UniProtKB">
        <authorList>
            <consortium name="RefSeq"/>
        </authorList>
    </citation>
    <scope>IDENTIFICATION</scope>
    <source>
        <tissue evidence="15">Whole sample</tissue>
    </source>
</reference>
<dbReference type="InterPro" id="IPR001611">
    <property type="entry name" value="Leu-rich_rpt"/>
</dbReference>
<dbReference type="SMART" id="SM00369">
    <property type="entry name" value="LRR_TYP"/>
    <property type="match status" value="5"/>
</dbReference>
<evidence type="ECO:0000256" key="12">
    <source>
        <dbReference type="SAM" id="SignalP"/>
    </source>
</evidence>
<dbReference type="GeneID" id="111104185"/>
<dbReference type="Proteomes" id="UP000694844">
    <property type="component" value="Chromosome 7"/>
</dbReference>
<dbReference type="Pfam" id="PF13855">
    <property type="entry name" value="LRR_8"/>
    <property type="match status" value="1"/>
</dbReference>
<evidence type="ECO:0000313" key="15">
    <source>
        <dbReference type="RefSeq" id="XP_022293706.1"/>
    </source>
</evidence>
<evidence type="ECO:0000313" key="14">
    <source>
        <dbReference type="Proteomes" id="UP000694844"/>
    </source>
</evidence>
<keyword evidence="7 11" id="KW-1133">Transmembrane helix</keyword>
<evidence type="ECO:0000256" key="4">
    <source>
        <dbReference type="ARBA" id="ARBA00022692"/>
    </source>
</evidence>
<keyword evidence="6" id="KW-0677">Repeat</keyword>
<keyword evidence="10" id="KW-0325">Glycoprotein</keyword>
<evidence type="ECO:0000256" key="1">
    <source>
        <dbReference type="ARBA" id="ARBA00004167"/>
    </source>
</evidence>
<comment type="subcellular location">
    <subcellularLocation>
        <location evidence="1">Membrane</location>
        <topology evidence="1">Single-pass membrane protein</topology>
    </subcellularLocation>
</comment>
<name>A0A8B8ARL1_CRAVI</name>
<keyword evidence="9" id="KW-0675">Receptor</keyword>
<dbReference type="SUPFAM" id="SSF52200">
    <property type="entry name" value="Toll/Interleukin receptor TIR domain"/>
    <property type="match status" value="1"/>
</dbReference>
<feature type="chain" id="PRO_5034405557" evidence="12">
    <location>
        <begin position="29"/>
        <end position="832"/>
    </location>
</feature>
<keyword evidence="14" id="KW-1185">Reference proteome</keyword>
<evidence type="ECO:0000256" key="11">
    <source>
        <dbReference type="SAM" id="Phobius"/>
    </source>
</evidence>
<dbReference type="SUPFAM" id="SSF52058">
    <property type="entry name" value="L domain-like"/>
    <property type="match status" value="2"/>
</dbReference>
<feature type="domain" description="TIR" evidence="13">
    <location>
        <begin position="691"/>
        <end position="825"/>
    </location>
</feature>
<dbReference type="KEGG" id="cvn:111104185"/>
<evidence type="ECO:0000256" key="5">
    <source>
        <dbReference type="ARBA" id="ARBA00022729"/>
    </source>
</evidence>
<dbReference type="Gene3D" id="3.40.50.10140">
    <property type="entry name" value="Toll/interleukin-1 receptor homology (TIR) domain"/>
    <property type="match status" value="1"/>
</dbReference>
<proteinExistence type="inferred from homology"/>
<dbReference type="RefSeq" id="XP_022293706.1">
    <property type="nucleotide sequence ID" value="XM_022437998.1"/>
</dbReference>
<comment type="similarity">
    <text evidence="2">Belongs to the Toll-like receptor family.</text>
</comment>
<evidence type="ECO:0000256" key="3">
    <source>
        <dbReference type="ARBA" id="ARBA00022614"/>
    </source>
</evidence>
<dbReference type="InterPro" id="IPR003591">
    <property type="entry name" value="Leu-rich_rpt_typical-subtyp"/>
</dbReference>
<sequence length="832" mass="96907">MDALVMRLKQWVLVAFLLHSSILMVVIGQCSISPFVDECNNTGFLWNCSKLNLNRIPKKFPPELRNQNVILDLSFNNFSILSKETFKEISNLSDVTMILLHHNKLSKIGKNAFHVLSSLCSLDLSYCNLDKNQINEHAFGKISTLKYLRIHQNNFQHSGYPDVTVSSIQSLKYLKIDLFEGFLFSEAFENLIELSKLDFNIMNDFSLNNNSFYGLKRSPIFSLDMNFRNHVNCDVTEDLFCSFPYLTRNLVLNFGGYCNVTVALRSLKCLQHRKIRSIFMFENKKSTVRDLTVLNDWSMEYLINVCVKELSLGESNIYHVKANLANTTLWYCLESLDLSKNNIHIVDIPTITAIITMPKIKVIHFCCNDPPILKYLNVFHRNILQQNVLINFTIPDSLEILDYSNNYIHNGIRRHLDLACSAENLHEFYLQNTNFPFESVSQFRFPSLLKINISQNSFVRTRSNIFWNCTSLLELIAVGVNLNFSVITNSQNLFHNLTRLSLLDISRNNLAVLPEKLFIDQQNSLTEINFDFNRFTVIPKPILILKKLQYFFVRKNLVSYFSKNDQLFFQSMQNISIYLEGNPISCACSHIRSLRWMKNHQYLFGDLHAVDCTETKTPIIDLFHIDAWRNFELNCQANTWLIVASILLFLTMLSLIILSAIKRYRTHLEYVILRLKNRWKGTHLRNLENSFVYDVYVSYSDCDYAWIIQNLYPKLQHLNMKAWLKDKDSIPGAWEAEEIVKCINDSRKVMFVISDSFLDVGWSSYAVQMAVTHAFHNHRQGSIVVIIKGVVHLDRLPNDIKNIWWCIEYFRWSGSEEYDDILLKISNMLKSA</sequence>
<dbReference type="InterPro" id="IPR000157">
    <property type="entry name" value="TIR_dom"/>
</dbReference>
<dbReference type="GO" id="GO:0038023">
    <property type="term" value="F:signaling receptor activity"/>
    <property type="evidence" value="ECO:0007669"/>
    <property type="project" value="TreeGrafter"/>
</dbReference>
<dbReference type="AlphaFoldDB" id="A0A8B8ARL1"/>
<dbReference type="Gene3D" id="3.80.10.10">
    <property type="entry name" value="Ribonuclease Inhibitor"/>
    <property type="match status" value="1"/>
</dbReference>
<dbReference type="InterPro" id="IPR032675">
    <property type="entry name" value="LRR_dom_sf"/>
</dbReference>
<dbReference type="SMART" id="SM00255">
    <property type="entry name" value="TIR"/>
    <property type="match status" value="1"/>
</dbReference>
<keyword evidence="5 12" id="KW-0732">Signal</keyword>
<evidence type="ECO:0000256" key="8">
    <source>
        <dbReference type="ARBA" id="ARBA00023136"/>
    </source>
</evidence>
<evidence type="ECO:0000256" key="9">
    <source>
        <dbReference type="ARBA" id="ARBA00023170"/>
    </source>
</evidence>
<organism evidence="14 15">
    <name type="scientific">Crassostrea virginica</name>
    <name type="common">Eastern oyster</name>
    <dbReference type="NCBI Taxonomy" id="6565"/>
    <lineage>
        <taxon>Eukaryota</taxon>
        <taxon>Metazoa</taxon>
        <taxon>Spiralia</taxon>
        <taxon>Lophotrochozoa</taxon>
        <taxon>Mollusca</taxon>
        <taxon>Bivalvia</taxon>
        <taxon>Autobranchia</taxon>
        <taxon>Pteriomorphia</taxon>
        <taxon>Ostreida</taxon>
        <taxon>Ostreoidea</taxon>
        <taxon>Ostreidae</taxon>
        <taxon>Crassostrea</taxon>
    </lineage>
</organism>
<dbReference type="PROSITE" id="PS50104">
    <property type="entry name" value="TIR"/>
    <property type="match status" value="1"/>
</dbReference>